<gene>
    <name evidence="3" type="ORF">RFI_15808</name>
</gene>
<sequence>MEKALLNISFGLSPLHNVKTDNETMYLYGVSDNCYHCLLLPLTTNGLSVLGSNSSQCILVDTRFAFRIVGSYDVYFNGSNDTWAWNPLESSYLFDFVKQFDEHAKYALAISNGHDGITYTLQQTHSASDKYIPLYIYVSVFLALILSYNLWFQCPMSVRKKLKLDEWIGGLDVNSTTTGQSVSLNRTDERSQPMLSDPSRSTDTNSSAKNNGYDNADDFSAKVKYAASDKRERVQSLDTFRGMSLIVMIFVNYGGGGYWWLNHSAWNGLTGTTFFFFLFKKKKGGRGRRKENFFFF</sequence>
<evidence type="ECO:0000256" key="2">
    <source>
        <dbReference type="SAM" id="Phobius"/>
    </source>
</evidence>
<dbReference type="Proteomes" id="UP000023152">
    <property type="component" value="Unassembled WGS sequence"/>
</dbReference>
<dbReference type="PANTHER" id="PTHR31061:SF24">
    <property type="entry name" value="LD22376P"/>
    <property type="match status" value="1"/>
</dbReference>
<feature type="transmembrane region" description="Helical" evidence="2">
    <location>
        <begin position="134"/>
        <end position="152"/>
    </location>
</feature>
<keyword evidence="2" id="KW-0472">Membrane</keyword>
<evidence type="ECO:0000313" key="3">
    <source>
        <dbReference type="EMBL" id="ETO21396.1"/>
    </source>
</evidence>
<proteinExistence type="predicted"/>
<keyword evidence="2" id="KW-1133">Transmembrane helix</keyword>
<feature type="region of interest" description="Disordered" evidence="1">
    <location>
        <begin position="179"/>
        <end position="215"/>
    </location>
</feature>
<name>X6N5Y4_RETFI</name>
<accession>X6N5Y4</accession>
<feature type="compositionally biased region" description="Polar residues" evidence="1">
    <location>
        <begin position="198"/>
        <end position="213"/>
    </location>
</feature>
<dbReference type="AlphaFoldDB" id="X6N5Y4"/>
<protein>
    <submittedName>
        <fullName evidence="3">Uncharacterized protein</fullName>
    </submittedName>
</protein>
<evidence type="ECO:0000313" key="4">
    <source>
        <dbReference type="Proteomes" id="UP000023152"/>
    </source>
</evidence>
<keyword evidence="2" id="KW-0812">Transmembrane</keyword>
<reference evidence="3 4" key="1">
    <citation type="journal article" date="2013" name="Curr. Biol.">
        <title>The Genome of the Foraminiferan Reticulomyxa filosa.</title>
        <authorList>
            <person name="Glockner G."/>
            <person name="Hulsmann N."/>
            <person name="Schleicher M."/>
            <person name="Noegel A.A."/>
            <person name="Eichinger L."/>
            <person name="Gallinger C."/>
            <person name="Pawlowski J."/>
            <person name="Sierra R."/>
            <person name="Euteneuer U."/>
            <person name="Pillet L."/>
            <person name="Moustafa A."/>
            <person name="Platzer M."/>
            <person name="Groth M."/>
            <person name="Szafranski K."/>
            <person name="Schliwa M."/>
        </authorList>
    </citation>
    <scope>NUCLEOTIDE SEQUENCE [LARGE SCALE GENOMIC DNA]</scope>
</reference>
<feature type="transmembrane region" description="Helical" evidence="2">
    <location>
        <begin position="240"/>
        <end position="259"/>
    </location>
</feature>
<dbReference type="OrthoDB" id="2149840at2759"/>
<keyword evidence="4" id="KW-1185">Reference proteome</keyword>
<dbReference type="EMBL" id="ASPP01011667">
    <property type="protein sequence ID" value="ETO21396.1"/>
    <property type="molecule type" value="Genomic_DNA"/>
</dbReference>
<feature type="transmembrane region" description="Helical" evidence="2">
    <location>
        <begin position="265"/>
        <end position="280"/>
    </location>
</feature>
<organism evidence="3 4">
    <name type="scientific">Reticulomyxa filosa</name>
    <dbReference type="NCBI Taxonomy" id="46433"/>
    <lineage>
        <taxon>Eukaryota</taxon>
        <taxon>Sar</taxon>
        <taxon>Rhizaria</taxon>
        <taxon>Retaria</taxon>
        <taxon>Foraminifera</taxon>
        <taxon>Monothalamids</taxon>
        <taxon>Reticulomyxidae</taxon>
        <taxon>Reticulomyxa</taxon>
    </lineage>
</organism>
<dbReference type="PANTHER" id="PTHR31061">
    <property type="entry name" value="LD22376P"/>
    <property type="match status" value="1"/>
</dbReference>
<comment type="caution">
    <text evidence="3">The sequence shown here is derived from an EMBL/GenBank/DDBJ whole genome shotgun (WGS) entry which is preliminary data.</text>
</comment>
<evidence type="ECO:0000256" key="1">
    <source>
        <dbReference type="SAM" id="MobiDB-lite"/>
    </source>
</evidence>